<dbReference type="STRING" id="15368.A0A0Q3L833"/>
<dbReference type="GO" id="GO:0006508">
    <property type="term" value="P:proteolysis"/>
    <property type="evidence" value="ECO:0007669"/>
    <property type="project" value="UniProtKB-KW"/>
</dbReference>
<evidence type="ECO:0000256" key="4">
    <source>
        <dbReference type="ARBA" id="ARBA00022801"/>
    </source>
</evidence>
<accession>A0A0Q3L833</accession>
<dbReference type="SUPFAM" id="SSF52743">
    <property type="entry name" value="Subtilisin-like"/>
    <property type="match status" value="1"/>
</dbReference>
<gene>
    <name evidence="8" type="ORF">BRADI_4g20781v3</name>
</gene>
<dbReference type="InterPro" id="IPR036852">
    <property type="entry name" value="Peptidase_S8/S53_dom_sf"/>
</dbReference>
<dbReference type="PROSITE" id="PS51892">
    <property type="entry name" value="SUBTILASE"/>
    <property type="match status" value="1"/>
</dbReference>
<dbReference type="Proteomes" id="UP000008810">
    <property type="component" value="Chromosome 4"/>
</dbReference>
<organism evidence="8">
    <name type="scientific">Brachypodium distachyon</name>
    <name type="common">Purple false brome</name>
    <name type="synonym">Trachynia distachya</name>
    <dbReference type="NCBI Taxonomy" id="15368"/>
    <lineage>
        <taxon>Eukaryota</taxon>
        <taxon>Viridiplantae</taxon>
        <taxon>Streptophyta</taxon>
        <taxon>Embryophyta</taxon>
        <taxon>Tracheophyta</taxon>
        <taxon>Spermatophyta</taxon>
        <taxon>Magnoliopsida</taxon>
        <taxon>Liliopsida</taxon>
        <taxon>Poales</taxon>
        <taxon>Poaceae</taxon>
        <taxon>BOP clade</taxon>
        <taxon>Pooideae</taxon>
        <taxon>Stipodae</taxon>
        <taxon>Brachypodieae</taxon>
        <taxon>Brachypodium</taxon>
    </lineage>
</organism>
<evidence type="ECO:0000256" key="5">
    <source>
        <dbReference type="ARBA" id="ARBA00022825"/>
    </source>
</evidence>
<evidence type="ECO:0000256" key="3">
    <source>
        <dbReference type="ARBA" id="ARBA00022729"/>
    </source>
</evidence>
<keyword evidence="10" id="KW-1185">Reference proteome</keyword>
<dbReference type="Gramene" id="KQJ88733">
    <property type="protein sequence ID" value="KQJ88733"/>
    <property type="gene ID" value="BRADI_4g20781v3"/>
</dbReference>
<dbReference type="InterPro" id="IPR023828">
    <property type="entry name" value="Peptidase_S8_Ser-AS"/>
</dbReference>
<keyword evidence="3" id="KW-0732">Signal</keyword>
<evidence type="ECO:0000256" key="1">
    <source>
        <dbReference type="ARBA" id="ARBA00011073"/>
    </source>
</evidence>
<protein>
    <recommendedName>
        <fullName evidence="7">Peptidase S8/S53 domain-containing protein</fullName>
    </recommendedName>
</protein>
<evidence type="ECO:0000256" key="2">
    <source>
        <dbReference type="ARBA" id="ARBA00022670"/>
    </source>
</evidence>
<dbReference type="AlphaFoldDB" id="A0A0Q3L833"/>
<evidence type="ECO:0000256" key="6">
    <source>
        <dbReference type="PROSITE-ProRule" id="PRU01240"/>
    </source>
</evidence>
<comment type="similarity">
    <text evidence="1 6">Belongs to the peptidase S8 family.</text>
</comment>
<keyword evidence="5" id="KW-0720">Serine protease</keyword>
<reference evidence="9" key="3">
    <citation type="submission" date="2018-08" db="UniProtKB">
        <authorList>
            <consortium name="EnsemblPlants"/>
        </authorList>
    </citation>
    <scope>IDENTIFICATION</scope>
    <source>
        <strain evidence="9">cv. Bd21</strain>
    </source>
</reference>
<evidence type="ECO:0000259" key="7">
    <source>
        <dbReference type="Pfam" id="PF00082"/>
    </source>
</evidence>
<keyword evidence="4" id="KW-0378">Hydrolase</keyword>
<reference evidence="8 9" key="1">
    <citation type="journal article" date="2010" name="Nature">
        <title>Genome sequencing and analysis of the model grass Brachypodium distachyon.</title>
        <authorList>
            <consortium name="International Brachypodium Initiative"/>
        </authorList>
    </citation>
    <scope>NUCLEOTIDE SEQUENCE [LARGE SCALE GENOMIC DNA]</scope>
    <source>
        <strain evidence="8 9">Bd21</strain>
    </source>
</reference>
<dbReference type="EnsemblPlants" id="KQJ88733">
    <property type="protein sequence ID" value="KQJ88733"/>
    <property type="gene ID" value="BRADI_4g20781v3"/>
</dbReference>
<evidence type="ECO:0000313" key="8">
    <source>
        <dbReference type="EMBL" id="KQJ88733.1"/>
    </source>
</evidence>
<reference evidence="8" key="2">
    <citation type="submission" date="2017-06" db="EMBL/GenBank/DDBJ databases">
        <title>WGS assembly of Brachypodium distachyon.</title>
        <authorList>
            <consortium name="The International Brachypodium Initiative"/>
            <person name="Lucas S."/>
            <person name="Harmon-Smith M."/>
            <person name="Lail K."/>
            <person name="Tice H."/>
            <person name="Grimwood J."/>
            <person name="Bruce D."/>
            <person name="Barry K."/>
            <person name="Shu S."/>
            <person name="Lindquist E."/>
            <person name="Wang M."/>
            <person name="Pitluck S."/>
            <person name="Vogel J.P."/>
            <person name="Garvin D.F."/>
            <person name="Mockler T.C."/>
            <person name="Schmutz J."/>
            <person name="Rokhsar D."/>
            <person name="Bevan M.W."/>
        </authorList>
    </citation>
    <scope>NUCLEOTIDE SEQUENCE</scope>
    <source>
        <strain evidence="8">Bd21</strain>
    </source>
</reference>
<dbReference type="PROSITE" id="PS00138">
    <property type="entry name" value="SUBTILASE_SER"/>
    <property type="match status" value="1"/>
</dbReference>
<dbReference type="InParanoid" id="A0A0Q3L833"/>
<evidence type="ECO:0000313" key="9">
    <source>
        <dbReference type="EnsemblPlants" id="KQJ88733"/>
    </source>
</evidence>
<evidence type="ECO:0000313" key="10">
    <source>
        <dbReference type="Proteomes" id="UP000008810"/>
    </source>
</evidence>
<dbReference type="InterPro" id="IPR000209">
    <property type="entry name" value="Peptidase_S8/S53_dom"/>
</dbReference>
<dbReference type="InterPro" id="IPR045051">
    <property type="entry name" value="SBT"/>
</dbReference>
<proteinExistence type="inferred from homology"/>
<dbReference type="EMBL" id="CM000883">
    <property type="protein sequence ID" value="KQJ88733.1"/>
    <property type="molecule type" value="Genomic_DNA"/>
</dbReference>
<dbReference type="Pfam" id="PF00082">
    <property type="entry name" value="Peptidase_S8"/>
    <property type="match status" value="1"/>
</dbReference>
<comment type="caution">
    <text evidence="6">Lacks conserved residue(s) required for the propagation of feature annotation.</text>
</comment>
<feature type="domain" description="Peptidase S8/S53" evidence="7">
    <location>
        <begin position="97"/>
        <end position="162"/>
    </location>
</feature>
<dbReference type="PANTHER" id="PTHR10795">
    <property type="entry name" value="PROPROTEIN CONVERTASE SUBTILISIN/KEXIN"/>
    <property type="match status" value="1"/>
</dbReference>
<keyword evidence="2" id="KW-0645">Protease</keyword>
<dbReference type="OrthoDB" id="681081at2759"/>
<name>A0A0Q3L833_BRADI</name>
<sequence length="277" mass="29655">MQWQPCPPPHKHGPRTRGESQAKAMAVLWVYSIGGIWSEPPSFNDDGHGSPPPTWKGACQSDKSLSHNSCNNKIVVAHWCSINEDRLFPTAITLGYGQTLVPDIAAPGLNILAGAPQVGTSMSCPHISGIMAVLKSIHLDWSPAALKSTLMTTAYITGTNESPLLAGVTPNKVADPFDYGAGFVNPTQASGPGLIYDNIDASDYQMRFSCLVTADTNGSFSPLTNDIGQPDAVNKAFVEPLAGIDMRVEPMMLVFGKDTRVRIAVRVVVEDLYSTIS</sequence>
<dbReference type="GO" id="GO:0004252">
    <property type="term" value="F:serine-type endopeptidase activity"/>
    <property type="evidence" value="ECO:0007669"/>
    <property type="project" value="InterPro"/>
</dbReference>
<dbReference type="Gene3D" id="3.40.50.200">
    <property type="entry name" value="Peptidase S8/S53 domain"/>
    <property type="match status" value="2"/>
</dbReference>